<organism evidence="1 2">
    <name type="scientific">Sphingobacterium athyrii</name>
    <dbReference type="NCBI Taxonomy" id="2152717"/>
    <lineage>
        <taxon>Bacteria</taxon>
        <taxon>Pseudomonadati</taxon>
        <taxon>Bacteroidota</taxon>
        <taxon>Sphingobacteriia</taxon>
        <taxon>Sphingobacteriales</taxon>
        <taxon>Sphingobacteriaceae</taxon>
        <taxon>Sphingobacterium</taxon>
    </lineage>
</organism>
<dbReference type="EMBL" id="QCXX01000001">
    <property type="protein sequence ID" value="PUV26580.1"/>
    <property type="molecule type" value="Genomic_DNA"/>
</dbReference>
<dbReference type="PANTHER" id="PTHR41317:SF1">
    <property type="entry name" value="PD-(D_E)XK NUCLEASE FAMILY TRANSPOSASE"/>
    <property type="match status" value="1"/>
</dbReference>
<dbReference type="Pfam" id="PF12784">
    <property type="entry name" value="PDDEXK_2"/>
    <property type="match status" value="1"/>
</dbReference>
<dbReference type="NCBIfam" id="TIGR01784">
    <property type="entry name" value="T_den_put_tspse"/>
    <property type="match status" value="1"/>
</dbReference>
<name>A0A363P0Q6_9SPHI</name>
<feature type="non-terminal residue" evidence="1">
    <location>
        <position position="268"/>
    </location>
</feature>
<comment type="caution">
    <text evidence="1">The sequence shown here is derived from an EMBL/GenBank/DDBJ whole genome shotgun (WGS) entry which is preliminary data.</text>
</comment>
<dbReference type="RefSeq" id="WP_108632873.1">
    <property type="nucleotide sequence ID" value="NZ_QCXX01000001.1"/>
</dbReference>
<evidence type="ECO:0000313" key="1">
    <source>
        <dbReference type="EMBL" id="PUV26580.1"/>
    </source>
</evidence>
<dbReference type="PANTHER" id="PTHR41317">
    <property type="entry name" value="PD-(D_E)XK NUCLEASE FAMILY TRANSPOSASE"/>
    <property type="match status" value="1"/>
</dbReference>
<dbReference type="OrthoDB" id="9803508at2"/>
<evidence type="ECO:0008006" key="3">
    <source>
        <dbReference type="Google" id="ProtNLM"/>
    </source>
</evidence>
<dbReference type="Proteomes" id="UP000250831">
    <property type="component" value="Unassembled WGS sequence"/>
</dbReference>
<dbReference type="AlphaFoldDB" id="A0A363P0Q6"/>
<keyword evidence="2" id="KW-1185">Reference proteome</keyword>
<reference evidence="1 2" key="1">
    <citation type="submission" date="2018-04" db="EMBL/GenBank/DDBJ databases">
        <title>Sphingobacterium sp. M46 Genome.</title>
        <authorList>
            <person name="Cheng J."/>
            <person name="Li Y."/>
        </authorList>
    </citation>
    <scope>NUCLEOTIDE SEQUENCE [LARGE SCALE GENOMIC DNA]</scope>
    <source>
        <strain evidence="1 2">M46</strain>
    </source>
</reference>
<protein>
    <recommendedName>
        <fullName evidence="3">Transposase</fullName>
    </recommendedName>
</protein>
<gene>
    <name evidence="1" type="ORF">DCO56_00005</name>
</gene>
<proteinExistence type="predicted"/>
<accession>A0A363P0Q6</accession>
<evidence type="ECO:0000313" key="2">
    <source>
        <dbReference type="Proteomes" id="UP000250831"/>
    </source>
</evidence>
<dbReference type="InterPro" id="IPR010106">
    <property type="entry name" value="RpnA"/>
</dbReference>
<sequence length="268" mass="31266">MNNLDFSNHPDFQDKPVFIDPTVDIGFKILFGDKRNLLNFLNIIFQGRKEIVDLTYRNTERIGRGEEAGTVIFDIIVETTTGEEVIIEMQTSNHRNFKKRMLYYGCNVVSEKAPRGNRAGWGYDIPEVYTIVVMDNFKMQGVDDGCYFHDICLCDRGDGKIFYEGFGFIYLQLINFVKSEAELSTDLDMVFYMLKHLSTLKKLPKIMDSSIFQRFFRLARYAKLSKEDQAMYDISLKRKWDAEVVRQWQIEEQERKIAEGMEKGLAEG</sequence>